<feature type="domain" description="ABC transporter" evidence="5">
    <location>
        <begin position="4"/>
        <end position="234"/>
    </location>
</feature>
<evidence type="ECO:0000256" key="3">
    <source>
        <dbReference type="ARBA" id="ARBA00022741"/>
    </source>
</evidence>
<dbReference type="EMBL" id="BMMF01000012">
    <property type="protein sequence ID" value="GGK47624.1"/>
    <property type="molecule type" value="Genomic_DNA"/>
</dbReference>
<dbReference type="InterPro" id="IPR027417">
    <property type="entry name" value="P-loop_NTPase"/>
</dbReference>
<dbReference type="SUPFAM" id="SSF50331">
    <property type="entry name" value="MOP-like"/>
    <property type="match status" value="1"/>
</dbReference>
<evidence type="ECO:0000259" key="5">
    <source>
        <dbReference type="PROSITE" id="PS50893"/>
    </source>
</evidence>
<dbReference type="InterPro" id="IPR017871">
    <property type="entry name" value="ABC_transporter-like_CS"/>
</dbReference>
<dbReference type="InterPro" id="IPR013611">
    <property type="entry name" value="Transp-assoc_OB_typ2"/>
</dbReference>
<dbReference type="GO" id="GO:0032991">
    <property type="term" value="C:protein-containing complex"/>
    <property type="evidence" value="ECO:0007669"/>
    <property type="project" value="UniProtKB-ARBA"/>
</dbReference>
<evidence type="ECO:0000256" key="2">
    <source>
        <dbReference type="ARBA" id="ARBA00022448"/>
    </source>
</evidence>
<keyword evidence="2" id="KW-0813">Transport</keyword>
<comment type="caution">
    <text evidence="6">The sequence shown here is derived from an EMBL/GenBank/DDBJ whole genome shotgun (WGS) entry which is preliminary data.</text>
</comment>
<dbReference type="Pfam" id="PF08402">
    <property type="entry name" value="TOBE_2"/>
    <property type="match status" value="1"/>
</dbReference>
<dbReference type="FunFam" id="3.40.50.300:FF:000133">
    <property type="entry name" value="Spermidine/putrescine import ATP-binding protein PotA"/>
    <property type="match status" value="1"/>
</dbReference>
<dbReference type="PANTHER" id="PTHR42781">
    <property type="entry name" value="SPERMIDINE/PUTRESCINE IMPORT ATP-BINDING PROTEIN POTA"/>
    <property type="match status" value="1"/>
</dbReference>
<dbReference type="PROSITE" id="PS50893">
    <property type="entry name" value="ABC_TRANSPORTER_2"/>
    <property type="match status" value="1"/>
</dbReference>
<evidence type="ECO:0000256" key="4">
    <source>
        <dbReference type="ARBA" id="ARBA00022840"/>
    </source>
</evidence>
<dbReference type="AlphaFoldDB" id="A0A917V7J8"/>
<accession>A0A917V7J8</accession>
<dbReference type="InterPro" id="IPR050093">
    <property type="entry name" value="ABC_SmlMolc_Importer"/>
</dbReference>
<dbReference type="Gene3D" id="3.40.50.300">
    <property type="entry name" value="P-loop containing nucleotide triphosphate hydrolases"/>
    <property type="match status" value="1"/>
</dbReference>
<dbReference type="SMART" id="SM00382">
    <property type="entry name" value="AAA"/>
    <property type="match status" value="1"/>
</dbReference>
<dbReference type="GO" id="GO:0005524">
    <property type="term" value="F:ATP binding"/>
    <property type="evidence" value="ECO:0007669"/>
    <property type="project" value="UniProtKB-KW"/>
</dbReference>
<dbReference type="InterPro" id="IPR003593">
    <property type="entry name" value="AAA+_ATPase"/>
</dbReference>
<dbReference type="PANTHER" id="PTHR42781:SF4">
    <property type="entry name" value="SPERMIDINE_PUTRESCINE IMPORT ATP-BINDING PROTEIN POTA"/>
    <property type="match status" value="1"/>
</dbReference>
<dbReference type="GO" id="GO:0016887">
    <property type="term" value="F:ATP hydrolysis activity"/>
    <property type="evidence" value="ECO:0007669"/>
    <property type="project" value="InterPro"/>
</dbReference>
<dbReference type="SUPFAM" id="SSF52540">
    <property type="entry name" value="P-loop containing nucleoside triphosphate hydrolases"/>
    <property type="match status" value="1"/>
</dbReference>
<keyword evidence="3" id="KW-0547">Nucleotide-binding</keyword>
<name>A0A917V7J8_9HYPH</name>
<dbReference type="GO" id="GO:0005886">
    <property type="term" value="C:plasma membrane"/>
    <property type="evidence" value="ECO:0007669"/>
    <property type="project" value="UniProtKB-ARBA"/>
</dbReference>
<protein>
    <submittedName>
        <fullName evidence="6">Fe3+/spermidine/putrescine ABC transporter ATP-binding protein</fullName>
    </submittedName>
</protein>
<evidence type="ECO:0000313" key="7">
    <source>
        <dbReference type="Proteomes" id="UP000600449"/>
    </source>
</evidence>
<dbReference type="InterPro" id="IPR003439">
    <property type="entry name" value="ABC_transporter-like_ATP-bd"/>
</dbReference>
<organism evidence="6 7">
    <name type="scientific">Salinarimonas ramus</name>
    <dbReference type="NCBI Taxonomy" id="690164"/>
    <lineage>
        <taxon>Bacteria</taxon>
        <taxon>Pseudomonadati</taxon>
        <taxon>Pseudomonadota</taxon>
        <taxon>Alphaproteobacteria</taxon>
        <taxon>Hyphomicrobiales</taxon>
        <taxon>Salinarimonadaceae</taxon>
        <taxon>Salinarimonas</taxon>
    </lineage>
</organism>
<keyword evidence="7" id="KW-1185">Reference proteome</keyword>
<proteinExistence type="inferred from homology"/>
<dbReference type="Proteomes" id="UP000600449">
    <property type="component" value="Unassembled WGS sequence"/>
</dbReference>
<keyword evidence="4 6" id="KW-0067">ATP-binding</keyword>
<reference evidence="6 7" key="1">
    <citation type="journal article" date="2014" name="Int. J. Syst. Evol. Microbiol.">
        <title>Complete genome sequence of Corynebacterium casei LMG S-19264T (=DSM 44701T), isolated from a smear-ripened cheese.</title>
        <authorList>
            <consortium name="US DOE Joint Genome Institute (JGI-PGF)"/>
            <person name="Walter F."/>
            <person name="Albersmeier A."/>
            <person name="Kalinowski J."/>
            <person name="Ruckert C."/>
        </authorList>
    </citation>
    <scope>NUCLEOTIDE SEQUENCE [LARGE SCALE GENOMIC DNA]</scope>
    <source>
        <strain evidence="6 7">CGMCC 1.9161</strain>
    </source>
</reference>
<gene>
    <name evidence="6" type="ORF">GCM10011322_38340</name>
</gene>
<evidence type="ECO:0000313" key="6">
    <source>
        <dbReference type="EMBL" id="GGK47624.1"/>
    </source>
</evidence>
<dbReference type="GO" id="GO:0015847">
    <property type="term" value="P:putrescine transport"/>
    <property type="evidence" value="ECO:0007669"/>
    <property type="project" value="UniProtKB-ARBA"/>
</dbReference>
<sequence>MTDLAIRSLRKTYGRTVALDDVSITLAKGEFVSLLGPSGCGKTTTLRSVAGFVEPDTGEIVLGGKSLVGLPPYERDIGVVFQSYALFPHMTVAANVGFGLKMRDVSRAETAARVAAALDLVSLARLSERYPSELSGGQQQRVALARALVIEPEVLLLDEPLSNLDATLRSEMRDEIKALTDRIGMTTLFVTHDQAEALAMSDRVAVMRDGRILEVASPERLTELPGTAFTARFLGGRSVLPGRVESDDGGWIFRLEGGPGLLLPPGIAETSPTHVVLRANRLGLSEDGEGLPVRVERAVFLGETRQVDVRAGTAEVRVHLPSERAAPPVGANLRLTIPDGALRFIHDPSAP</sequence>
<dbReference type="InterPro" id="IPR008995">
    <property type="entry name" value="Mo/tungstate-bd_C_term_dom"/>
</dbReference>
<dbReference type="PROSITE" id="PS00211">
    <property type="entry name" value="ABC_TRANSPORTER_1"/>
    <property type="match status" value="1"/>
</dbReference>
<dbReference type="RefSeq" id="WP_188914859.1">
    <property type="nucleotide sequence ID" value="NZ_BMMF01000012.1"/>
</dbReference>
<dbReference type="Pfam" id="PF00005">
    <property type="entry name" value="ABC_tran"/>
    <property type="match status" value="1"/>
</dbReference>
<comment type="similarity">
    <text evidence="1">Belongs to the ABC transporter superfamily.</text>
</comment>
<evidence type="ECO:0000256" key="1">
    <source>
        <dbReference type="ARBA" id="ARBA00005417"/>
    </source>
</evidence>